<comment type="caution">
    <text evidence="2">The sequence shown here is derived from an EMBL/GenBank/DDBJ whole genome shotgun (WGS) entry which is preliminary data.</text>
</comment>
<evidence type="ECO:0000313" key="3">
    <source>
        <dbReference type="Proteomes" id="UP000239907"/>
    </source>
</evidence>
<evidence type="ECO:0000313" key="2">
    <source>
        <dbReference type="EMBL" id="PQJ27711.1"/>
    </source>
</evidence>
<dbReference type="EMBL" id="MQWA01000001">
    <property type="protein sequence ID" value="PQJ27711.1"/>
    <property type="molecule type" value="Genomic_DNA"/>
</dbReference>
<accession>A0A2S7TZP5</accession>
<dbReference type="RefSeq" id="WP_105042200.1">
    <property type="nucleotide sequence ID" value="NZ_MQWA01000001.1"/>
</dbReference>
<keyword evidence="3" id="KW-1185">Reference proteome</keyword>
<keyword evidence="1" id="KW-0472">Membrane</keyword>
<keyword evidence="1" id="KW-1133">Transmembrane helix</keyword>
<proteinExistence type="predicted"/>
<feature type="transmembrane region" description="Helical" evidence="1">
    <location>
        <begin position="27"/>
        <end position="46"/>
    </location>
</feature>
<sequence length="71" mass="7998">MNYFAVEGRLDVRGALHCYCLGVSGGYFIREFLLVYFIFVSIFSFAKKFGYICLQGLPNLFGTLVGDVLID</sequence>
<dbReference type="Proteomes" id="UP000239907">
    <property type="component" value="Unassembled WGS sequence"/>
</dbReference>
<name>A0A2S7TZP5_9BACT</name>
<protein>
    <submittedName>
        <fullName evidence="2">Uncharacterized protein</fullName>
    </submittedName>
</protein>
<organism evidence="2 3">
    <name type="scientific">Rubritalea profundi</name>
    <dbReference type="NCBI Taxonomy" id="1658618"/>
    <lineage>
        <taxon>Bacteria</taxon>
        <taxon>Pseudomonadati</taxon>
        <taxon>Verrucomicrobiota</taxon>
        <taxon>Verrucomicrobiia</taxon>
        <taxon>Verrucomicrobiales</taxon>
        <taxon>Rubritaleaceae</taxon>
        <taxon>Rubritalea</taxon>
    </lineage>
</organism>
<keyword evidence="1" id="KW-0812">Transmembrane</keyword>
<gene>
    <name evidence="2" type="ORF">BSZ32_03815</name>
</gene>
<evidence type="ECO:0000256" key="1">
    <source>
        <dbReference type="SAM" id="Phobius"/>
    </source>
</evidence>
<dbReference type="AlphaFoldDB" id="A0A2S7TZP5"/>
<reference evidence="2 3" key="1">
    <citation type="submission" date="2016-12" db="EMBL/GenBank/DDBJ databases">
        <title>Study of bacterial adaptation to deep sea.</title>
        <authorList>
            <person name="Song J."/>
            <person name="Yoshizawa S."/>
            <person name="Kogure K."/>
        </authorList>
    </citation>
    <scope>NUCLEOTIDE SEQUENCE [LARGE SCALE GENOMIC DNA]</scope>
    <source>
        <strain evidence="2 3">SAORIC-165</strain>
    </source>
</reference>